<proteinExistence type="inferred from homology"/>
<dbReference type="PRINTS" id="PR00131">
    <property type="entry name" value="GLHYDRLASE1"/>
</dbReference>
<dbReference type="Proteomes" id="UP000887540">
    <property type="component" value="Unplaced"/>
</dbReference>
<sequence>MRNRLLERSKEEGRVRSRLPEFTKDEIESLKGSADFLGFNHYMGFLIRNRLPEEYNSKVPIDDLDGGYVIAMNPKCKQINPPKGWIFINPESFKKHLHYIRTEYGNPKVMITENGCMNHLDEELNDVTRIEFLRVHLVALAQGKDVILRN</sequence>
<dbReference type="Gene3D" id="3.20.20.80">
    <property type="entry name" value="Glycosidases"/>
    <property type="match status" value="1"/>
</dbReference>
<dbReference type="WBParaSite" id="ACRNAN_scaffold2926.g9194.t1">
    <property type="protein sequence ID" value="ACRNAN_scaffold2926.g9194.t1"/>
    <property type="gene ID" value="ACRNAN_scaffold2926.g9194"/>
</dbReference>
<reference evidence="6" key="1">
    <citation type="submission" date="2022-11" db="UniProtKB">
        <authorList>
            <consortium name="WormBaseParasite"/>
        </authorList>
    </citation>
    <scope>IDENTIFICATION</scope>
</reference>
<evidence type="ECO:0000256" key="3">
    <source>
        <dbReference type="ARBA" id="ARBA00023295"/>
    </source>
</evidence>
<name>A0A914DKY1_9BILA</name>
<keyword evidence="3" id="KW-0326">Glycosidase</keyword>
<dbReference type="SUPFAM" id="SSF51445">
    <property type="entry name" value="(Trans)glycosidases"/>
    <property type="match status" value="1"/>
</dbReference>
<dbReference type="PANTHER" id="PTHR10353">
    <property type="entry name" value="GLYCOSYL HYDROLASE"/>
    <property type="match status" value="1"/>
</dbReference>
<organism evidence="5 6">
    <name type="scientific">Acrobeloides nanus</name>
    <dbReference type="NCBI Taxonomy" id="290746"/>
    <lineage>
        <taxon>Eukaryota</taxon>
        <taxon>Metazoa</taxon>
        <taxon>Ecdysozoa</taxon>
        <taxon>Nematoda</taxon>
        <taxon>Chromadorea</taxon>
        <taxon>Rhabditida</taxon>
        <taxon>Tylenchina</taxon>
        <taxon>Cephalobomorpha</taxon>
        <taxon>Cephaloboidea</taxon>
        <taxon>Cephalobidae</taxon>
        <taxon>Acrobeloides</taxon>
    </lineage>
</organism>
<keyword evidence="2" id="KW-0378">Hydrolase</keyword>
<evidence type="ECO:0000256" key="1">
    <source>
        <dbReference type="ARBA" id="ARBA00010838"/>
    </source>
</evidence>
<dbReference type="InterPro" id="IPR017853">
    <property type="entry name" value="GH"/>
</dbReference>
<dbReference type="GO" id="GO:0005975">
    <property type="term" value="P:carbohydrate metabolic process"/>
    <property type="evidence" value="ECO:0007669"/>
    <property type="project" value="InterPro"/>
</dbReference>
<protein>
    <submittedName>
        <fullName evidence="6">Beta-glucosidase</fullName>
    </submittedName>
</protein>
<keyword evidence="5" id="KW-1185">Reference proteome</keyword>
<evidence type="ECO:0000256" key="2">
    <source>
        <dbReference type="ARBA" id="ARBA00022801"/>
    </source>
</evidence>
<dbReference type="Pfam" id="PF00232">
    <property type="entry name" value="Glyco_hydro_1"/>
    <property type="match status" value="1"/>
</dbReference>
<evidence type="ECO:0000313" key="6">
    <source>
        <dbReference type="WBParaSite" id="ACRNAN_scaffold2926.g9194.t1"/>
    </source>
</evidence>
<comment type="similarity">
    <text evidence="1 4">Belongs to the glycosyl hydrolase 1 family.</text>
</comment>
<dbReference type="PANTHER" id="PTHR10353:SF36">
    <property type="entry name" value="LP05116P"/>
    <property type="match status" value="1"/>
</dbReference>
<dbReference type="AlphaFoldDB" id="A0A914DKY1"/>
<evidence type="ECO:0000256" key="4">
    <source>
        <dbReference type="RuleBase" id="RU003690"/>
    </source>
</evidence>
<evidence type="ECO:0000313" key="5">
    <source>
        <dbReference type="Proteomes" id="UP000887540"/>
    </source>
</evidence>
<accession>A0A914DKY1</accession>
<dbReference type="GO" id="GO:0008422">
    <property type="term" value="F:beta-glucosidase activity"/>
    <property type="evidence" value="ECO:0007669"/>
    <property type="project" value="TreeGrafter"/>
</dbReference>
<dbReference type="InterPro" id="IPR001360">
    <property type="entry name" value="Glyco_hydro_1"/>
</dbReference>